<protein>
    <submittedName>
        <fullName evidence="6">TonB-dependent receptor</fullName>
    </submittedName>
</protein>
<name>T1BQ64_9ZZZZ</name>
<evidence type="ECO:0000256" key="3">
    <source>
        <dbReference type="ARBA" id="ARBA00023237"/>
    </source>
</evidence>
<evidence type="ECO:0000313" key="5">
    <source>
        <dbReference type="EMBL" id="EQD46052.1"/>
    </source>
</evidence>
<keyword evidence="6" id="KW-0675">Receptor</keyword>
<reference evidence="6" key="1">
    <citation type="submission" date="2013-08" db="EMBL/GenBank/DDBJ databases">
        <authorList>
            <person name="Mendez C."/>
            <person name="Richter M."/>
            <person name="Ferrer M."/>
            <person name="Sanchez J."/>
        </authorList>
    </citation>
    <scope>NUCLEOTIDE SEQUENCE</scope>
</reference>
<gene>
    <name evidence="5" type="ORF">B1B_12763</name>
    <name evidence="6" type="ORF">B2A_05745</name>
</gene>
<dbReference type="Pfam" id="PF00593">
    <property type="entry name" value="TonB_dep_Rec_b-barrel"/>
    <property type="match status" value="1"/>
</dbReference>
<evidence type="ECO:0000256" key="2">
    <source>
        <dbReference type="ARBA" id="ARBA00023136"/>
    </source>
</evidence>
<proteinExistence type="predicted"/>
<dbReference type="InterPro" id="IPR000531">
    <property type="entry name" value="Beta-barrel_TonB"/>
</dbReference>
<comment type="caution">
    <text evidence="6">The sequence shown here is derived from an EMBL/GenBank/DDBJ whole genome shotgun (WGS) entry which is preliminary data.</text>
</comment>
<feature type="domain" description="TonB-dependent receptor-like beta-barrel" evidence="4">
    <location>
        <begin position="16"/>
        <end position="258"/>
    </location>
</feature>
<accession>T1BQ64</accession>
<organism evidence="6">
    <name type="scientific">mine drainage metagenome</name>
    <dbReference type="NCBI Taxonomy" id="410659"/>
    <lineage>
        <taxon>unclassified sequences</taxon>
        <taxon>metagenomes</taxon>
        <taxon>ecological metagenomes</taxon>
    </lineage>
</organism>
<keyword evidence="3" id="KW-0998">Cell outer membrane</keyword>
<dbReference type="SUPFAM" id="SSF56935">
    <property type="entry name" value="Porins"/>
    <property type="match status" value="1"/>
</dbReference>
<dbReference type="GO" id="GO:0009279">
    <property type="term" value="C:cell outer membrane"/>
    <property type="evidence" value="ECO:0007669"/>
    <property type="project" value="UniProtKB-SubCell"/>
</dbReference>
<dbReference type="PANTHER" id="PTHR47234:SF1">
    <property type="entry name" value="TONB-DEPENDENT RECEPTOR"/>
    <property type="match status" value="1"/>
</dbReference>
<comment type="subcellular location">
    <subcellularLocation>
        <location evidence="1">Cell outer membrane</location>
    </subcellularLocation>
</comment>
<reference evidence="6" key="2">
    <citation type="journal article" date="2014" name="ISME J.">
        <title>Microbial stratification in low pH oxic and suboxic macroscopic growths along an acid mine drainage.</title>
        <authorList>
            <person name="Mendez-Garcia C."/>
            <person name="Mesa V."/>
            <person name="Sprenger R.R."/>
            <person name="Richter M."/>
            <person name="Diez M.S."/>
            <person name="Solano J."/>
            <person name="Bargiela R."/>
            <person name="Golyshina O.V."/>
            <person name="Manteca A."/>
            <person name="Ramos J.L."/>
            <person name="Gallego J.R."/>
            <person name="Llorente I."/>
            <person name="Martins Dos Santos V.A."/>
            <person name="Jensen O.N."/>
            <person name="Pelaez A.I."/>
            <person name="Sanchez J."/>
            <person name="Ferrer M."/>
        </authorList>
    </citation>
    <scope>NUCLEOTIDE SEQUENCE</scope>
</reference>
<keyword evidence="2" id="KW-0472">Membrane</keyword>
<dbReference type="AlphaFoldDB" id="T1BQ64"/>
<dbReference type="Gene3D" id="2.40.170.20">
    <property type="entry name" value="TonB-dependent receptor, beta-barrel domain"/>
    <property type="match status" value="1"/>
</dbReference>
<dbReference type="PANTHER" id="PTHR47234">
    <property type="match status" value="1"/>
</dbReference>
<evidence type="ECO:0000259" key="4">
    <source>
        <dbReference type="Pfam" id="PF00593"/>
    </source>
</evidence>
<sequence>MVMVFFMAVALVKGTQTGNVNLSPITAKSWGGGVVWSPTSNFTVKADYYNIRISNEVEYQSVNTLLLNDAQCLLGQIPTTSSVCQTAFSQLTRTGANGAVPYLLTGVTIHPINIAREGVSGIIASLDYRYDAGRWGEFGLNSQYNVTLHHTLQLSPGAPTYGLLHNPYYDYLSGQGGSAIGPEYKTILSGTLTWQIGNWATALTGIRYGRLSNFAVYTNPTQFQSYGAAILPPWILYNGTVKYNIGSNASVTLTVNNLFNTMPPVDKTFTSWPYYDFGAYNPYGRSYFMDFNYRF</sequence>
<evidence type="ECO:0000313" key="6">
    <source>
        <dbReference type="EMBL" id="EQD55394.1"/>
    </source>
</evidence>
<dbReference type="EMBL" id="AUZZ01004002">
    <property type="protein sequence ID" value="EQD55394.1"/>
    <property type="molecule type" value="Genomic_DNA"/>
</dbReference>
<evidence type="ECO:0000256" key="1">
    <source>
        <dbReference type="ARBA" id="ARBA00004442"/>
    </source>
</evidence>
<dbReference type="InterPro" id="IPR036942">
    <property type="entry name" value="Beta-barrel_TonB_sf"/>
</dbReference>
<dbReference type="EMBL" id="AUZY01008380">
    <property type="protein sequence ID" value="EQD46052.1"/>
    <property type="molecule type" value="Genomic_DNA"/>
</dbReference>